<dbReference type="InterPro" id="IPR011333">
    <property type="entry name" value="SKP1/BTB/POZ_sf"/>
</dbReference>
<feature type="compositionally biased region" description="Acidic residues" evidence="1">
    <location>
        <begin position="234"/>
        <end position="245"/>
    </location>
</feature>
<dbReference type="Proteomes" id="UP000271337">
    <property type="component" value="Unassembled WGS sequence"/>
</dbReference>
<name>A0A3M7ARI3_HORWE</name>
<evidence type="ECO:0000256" key="1">
    <source>
        <dbReference type="SAM" id="MobiDB-lite"/>
    </source>
</evidence>
<dbReference type="OrthoDB" id="1022638at2759"/>
<reference evidence="5 6" key="1">
    <citation type="journal article" date="2018" name="BMC Genomics">
        <title>Genomic evidence for intraspecific hybridization in a clonal and extremely halotolerant yeast.</title>
        <authorList>
            <person name="Gostincar C."/>
            <person name="Stajich J.E."/>
            <person name="Zupancic J."/>
            <person name="Zalar P."/>
            <person name="Gunde-Cimerman N."/>
        </authorList>
    </citation>
    <scope>NUCLEOTIDE SEQUENCE [LARGE SCALE GENOMIC DNA]</scope>
    <source>
        <strain evidence="4 6">EXF-6651</strain>
        <strain evidence="3 5">EXF-6669</strain>
    </source>
</reference>
<comment type="caution">
    <text evidence="4">The sequence shown here is derived from an EMBL/GenBank/DDBJ whole genome shotgun (WGS) entry which is preliminary data.</text>
</comment>
<feature type="compositionally biased region" description="Basic and acidic residues" evidence="1">
    <location>
        <begin position="282"/>
        <end position="291"/>
    </location>
</feature>
<dbReference type="EMBL" id="QWIM01000878">
    <property type="protein sequence ID" value="RMY30174.1"/>
    <property type="molecule type" value="Genomic_DNA"/>
</dbReference>
<dbReference type="Pfam" id="PF00651">
    <property type="entry name" value="BTB"/>
    <property type="match status" value="1"/>
</dbReference>
<proteinExistence type="predicted"/>
<dbReference type="CDD" id="cd18186">
    <property type="entry name" value="BTB_POZ_ZBTB_KLHL-like"/>
    <property type="match status" value="1"/>
</dbReference>
<dbReference type="PANTHER" id="PTHR47843">
    <property type="entry name" value="BTB DOMAIN-CONTAINING PROTEIN-RELATED"/>
    <property type="match status" value="1"/>
</dbReference>
<organism evidence="4 6">
    <name type="scientific">Hortaea werneckii</name>
    <name type="common">Black yeast</name>
    <name type="synonym">Cladosporium werneckii</name>
    <dbReference type="NCBI Taxonomy" id="91943"/>
    <lineage>
        <taxon>Eukaryota</taxon>
        <taxon>Fungi</taxon>
        <taxon>Dikarya</taxon>
        <taxon>Ascomycota</taxon>
        <taxon>Pezizomycotina</taxon>
        <taxon>Dothideomycetes</taxon>
        <taxon>Dothideomycetidae</taxon>
        <taxon>Mycosphaerellales</taxon>
        <taxon>Teratosphaeriaceae</taxon>
        <taxon>Hortaea</taxon>
    </lineage>
</organism>
<dbReference type="VEuPathDB" id="FungiDB:BTJ68_01785"/>
<feature type="domain" description="BTB" evidence="2">
    <location>
        <begin position="21"/>
        <end position="92"/>
    </location>
</feature>
<accession>A0A3M7ARI3</accession>
<sequence length="291" mass="33187">MAKPGEPKEKPLNELLSHDIVDIYVGPENTHWALHEKLLCHRSPFFRNVFWTNTPTNKGNRQNQTFGLPDDDDVPFRHFVGWLYSDHVPPPREEKDLTTLIDLYLMGEKWSIPRLTLNVLETIRIFYHDTASWPSLRRVQYVYANSDADSPLRQLLVSCVARMLVLSPPDGERMPEHWEKALRRNGQLAVDIILCVQKWHFEPESVPDAREESVVPLFEGEDGEGRGGVVKSEEQDEEEDEEEDGDQKMVNGYHHGGGGGGVNGEMPEDGQDDGGDTAQQYIKREPEEDDS</sequence>
<evidence type="ECO:0000313" key="4">
    <source>
        <dbReference type="EMBL" id="RMY30174.1"/>
    </source>
</evidence>
<protein>
    <recommendedName>
        <fullName evidence="2">BTB domain-containing protein</fullName>
    </recommendedName>
</protein>
<gene>
    <name evidence="4" type="ORF">D0866_08179</name>
    <name evidence="3" type="ORF">D0867_13404</name>
</gene>
<evidence type="ECO:0000313" key="6">
    <source>
        <dbReference type="Proteomes" id="UP000276864"/>
    </source>
</evidence>
<evidence type="ECO:0000313" key="5">
    <source>
        <dbReference type="Proteomes" id="UP000271337"/>
    </source>
</evidence>
<feature type="compositionally biased region" description="Gly residues" evidence="1">
    <location>
        <begin position="254"/>
        <end position="263"/>
    </location>
</feature>
<dbReference type="Proteomes" id="UP000276864">
    <property type="component" value="Unassembled WGS sequence"/>
</dbReference>
<feature type="region of interest" description="Disordered" evidence="1">
    <location>
        <begin position="205"/>
        <end position="291"/>
    </location>
</feature>
<dbReference type="InterPro" id="IPR000210">
    <property type="entry name" value="BTB/POZ_dom"/>
</dbReference>
<dbReference type="EMBL" id="QWIL01002263">
    <property type="protein sequence ID" value="RMX95699.1"/>
    <property type="molecule type" value="Genomic_DNA"/>
</dbReference>
<evidence type="ECO:0000313" key="3">
    <source>
        <dbReference type="EMBL" id="RMX95699.1"/>
    </source>
</evidence>
<feature type="compositionally biased region" description="Acidic residues" evidence="1">
    <location>
        <begin position="266"/>
        <end position="275"/>
    </location>
</feature>
<dbReference type="Gene3D" id="3.30.710.10">
    <property type="entry name" value="Potassium Channel Kv1.1, Chain A"/>
    <property type="match status" value="1"/>
</dbReference>
<dbReference type="AlphaFoldDB" id="A0A3M7ARI3"/>
<dbReference type="PROSITE" id="PS50097">
    <property type="entry name" value="BTB"/>
    <property type="match status" value="1"/>
</dbReference>
<evidence type="ECO:0000259" key="2">
    <source>
        <dbReference type="PROSITE" id="PS50097"/>
    </source>
</evidence>
<dbReference type="PANTHER" id="PTHR47843:SF2">
    <property type="entry name" value="BTB DOMAIN-CONTAINING PROTEIN"/>
    <property type="match status" value="1"/>
</dbReference>
<dbReference type="SUPFAM" id="SSF54695">
    <property type="entry name" value="POZ domain"/>
    <property type="match status" value="1"/>
</dbReference>